<organism evidence="2 3">
    <name type="scientific">Gigaspora margarita</name>
    <dbReference type="NCBI Taxonomy" id="4874"/>
    <lineage>
        <taxon>Eukaryota</taxon>
        <taxon>Fungi</taxon>
        <taxon>Fungi incertae sedis</taxon>
        <taxon>Mucoromycota</taxon>
        <taxon>Glomeromycotina</taxon>
        <taxon>Glomeromycetes</taxon>
        <taxon>Diversisporales</taxon>
        <taxon>Gigasporaceae</taxon>
        <taxon>Gigaspora</taxon>
    </lineage>
</organism>
<reference evidence="2 3" key="1">
    <citation type="submission" date="2021-06" db="EMBL/GenBank/DDBJ databases">
        <authorList>
            <person name="Kallberg Y."/>
            <person name="Tangrot J."/>
            <person name="Rosling A."/>
        </authorList>
    </citation>
    <scope>NUCLEOTIDE SEQUENCE [LARGE SCALE GENOMIC DNA]</scope>
    <source>
        <strain evidence="2 3">120-4 pot B 10/14</strain>
    </source>
</reference>
<keyword evidence="3" id="KW-1185">Reference proteome</keyword>
<dbReference type="Proteomes" id="UP000789901">
    <property type="component" value="Unassembled WGS sequence"/>
</dbReference>
<keyword evidence="1" id="KW-0472">Membrane</keyword>
<protein>
    <submittedName>
        <fullName evidence="2">25036_t:CDS:1</fullName>
    </submittedName>
</protein>
<evidence type="ECO:0000256" key="1">
    <source>
        <dbReference type="SAM" id="Phobius"/>
    </source>
</evidence>
<name>A0ABN7WRF4_GIGMA</name>
<keyword evidence="1" id="KW-0812">Transmembrane</keyword>
<sequence>TGGIWMLVQSPGIVLVLFVVCGIISLLGSSIYVELGIRSLPRGIVGLVRLSGADSTNWSNVFNKPSKTGVYELGAYGNGLIQ</sequence>
<comment type="caution">
    <text evidence="2">The sequence shown here is derived from an EMBL/GenBank/DDBJ whole genome shotgun (WGS) entry which is preliminary data.</text>
</comment>
<feature type="transmembrane region" description="Helical" evidence="1">
    <location>
        <begin position="12"/>
        <end position="33"/>
    </location>
</feature>
<evidence type="ECO:0000313" key="3">
    <source>
        <dbReference type="Proteomes" id="UP000789901"/>
    </source>
</evidence>
<proteinExistence type="predicted"/>
<feature type="non-terminal residue" evidence="2">
    <location>
        <position position="1"/>
    </location>
</feature>
<gene>
    <name evidence="2" type="ORF">GMARGA_LOCUS34225</name>
</gene>
<feature type="non-terminal residue" evidence="2">
    <location>
        <position position="82"/>
    </location>
</feature>
<accession>A0ABN7WRF4</accession>
<keyword evidence="1" id="KW-1133">Transmembrane helix</keyword>
<evidence type="ECO:0000313" key="2">
    <source>
        <dbReference type="EMBL" id="CAG8838945.1"/>
    </source>
</evidence>
<dbReference type="EMBL" id="CAJVQB010059342">
    <property type="protein sequence ID" value="CAG8838945.1"/>
    <property type="molecule type" value="Genomic_DNA"/>
</dbReference>